<proteinExistence type="predicted"/>
<accession>A0ABW7CC19</accession>
<evidence type="ECO:0000259" key="1">
    <source>
        <dbReference type="SMART" id="SM00226"/>
    </source>
</evidence>
<reference evidence="3" key="1">
    <citation type="journal article" date="2024" name="Algal Res.">
        <title>Biochemical, toxicological and genomic investigation of a high-biomass producing Limnothrix strain isolated from Italian shallow drinking water reservoir.</title>
        <authorList>
            <person name="Simonazzi M."/>
            <person name="Shishido T.K."/>
            <person name="Delbaje E."/>
            <person name="Wahlsten M."/>
            <person name="Fewer D.P."/>
            <person name="Sivonen K."/>
            <person name="Pezzolesi L."/>
            <person name="Pistocchi R."/>
        </authorList>
    </citation>
    <scope>NUCLEOTIDE SEQUENCE [LARGE SCALE GENOMIC DNA]</scope>
    <source>
        <strain evidence="3">LRLZ20PSL1</strain>
    </source>
</reference>
<dbReference type="InterPro" id="IPR016919">
    <property type="entry name" value="UCP029416_PTP"/>
</dbReference>
<dbReference type="Proteomes" id="UP001604335">
    <property type="component" value="Unassembled WGS sequence"/>
</dbReference>
<dbReference type="InterPro" id="IPR036196">
    <property type="entry name" value="Ptyr_pPase_sf"/>
</dbReference>
<protein>
    <submittedName>
        <fullName evidence="2">Phosphotyrosine protein phosphatase</fullName>
    </submittedName>
</protein>
<dbReference type="Pfam" id="PF01451">
    <property type="entry name" value="LMWPc"/>
    <property type="match status" value="1"/>
</dbReference>
<comment type="caution">
    <text evidence="2">The sequence shown here is derived from an EMBL/GenBank/DDBJ whole genome shotgun (WGS) entry which is preliminary data.</text>
</comment>
<dbReference type="InterPro" id="IPR023485">
    <property type="entry name" value="Ptyr_pPase"/>
</dbReference>
<feature type="domain" description="Phosphotyrosine protein phosphatase I" evidence="1">
    <location>
        <begin position="2"/>
        <end position="108"/>
    </location>
</feature>
<dbReference type="EMBL" id="JAZAQF010000045">
    <property type="protein sequence ID" value="MFG3817548.1"/>
    <property type="molecule type" value="Genomic_DNA"/>
</dbReference>
<sequence>MPKILFVCAQNKLRSPTAEAIFSRFEQLDCLSAGIHQATNNPLDRELIAWADVIFVMEKKHKAKIQQRFRSSLNGKRIISLDIPDQFQYMDPALIALLEKRVGPHIQKFL</sequence>
<dbReference type="SMART" id="SM00226">
    <property type="entry name" value="LMWPc"/>
    <property type="match status" value="1"/>
</dbReference>
<dbReference type="PIRSF" id="PIRSF029416">
    <property type="entry name" value="UCP029416_PTP"/>
    <property type="match status" value="1"/>
</dbReference>
<dbReference type="RefSeq" id="WP_393011952.1">
    <property type="nucleotide sequence ID" value="NZ_JAZAQF010000045.1"/>
</dbReference>
<organism evidence="2 3">
    <name type="scientific">Limnothrix redekei LRLZ20PSL1</name>
    <dbReference type="NCBI Taxonomy" id="3112953"/>
    <lineage>
        <taxon>Bacteria</taxon>
        <taxon>Bacillati</taxon>
        <taxon>Cyanobacteriota</taxon>
        <taxon>Cyanophyceae</taxon>
        <taxon>Pseudanabaenales</taxon>
        <taxon>Pseudanabaenaceae</taxon>
        <taxon>Limnothrix</taxon>
    </lineage>
</organism>
<evidence type="ECO:0000313" key="3">
    <source>
        <dbReference type="Proteomes" id="UP001604335"/>
    </source>
</evidence>
<keyword evidence="3" id="KW-1185">Reference proteome</keyword>
<name>A0ABW7CC19_9CYAN</name>
<dbReference type="Gene3D" id="3.40.50.2300">
    <property type="match status" value="1"/>
</dbReference>
<evidence type="ECO:0000313" key="2">
    <source>
        <dbReference type="EMBL" id="MFG3817548.1"/>
    </source>
</evidence>
<dbReference type="SUPFAM" id="SSF52788">
    <property type="entry name" value="Phosphotyrosine protein phosphatases I"/>
    <property type="match status" value="1"/>
</dbReference>
<gene>
    <name evidence="2" type="ORF">VPK24_07855</name>
</gene>